<dbReference type="AlphaFoldDB" id="A0A096M555"/>
<reference evidence="1" key="2">
    <citation type="submission" date="2025-08" db="UniProtKB">
        <authorList>
            <consortium name="Ensembl"/>
        </authorList>
    </citation>
    <scope>IDENTIFICATION</scope>
</reference>
<name>A0A096M555_POEFO</name>
<reference evidence="1" key="3">
    <citation type="submission" date="2025-09" db="UniProtKB">
        <authorList>
            <consortium name="Ensembl"/>
        </authorList>
    </citation>
    <scope>IDENTIFICATION</scope>
</reference>
<proteinExistence type="predicted"/>
<evidence type="ECO:0000313" key="2">
    <source>
        <dbReference type="Proteomes" id="UP000028760"/>
    </source>
</evidence>
<dbReference type="EMBL" id="AYCK01002243">
    <property type="status" value="NOT_ANNOTATED_CDS"/>
    <property type="molecule type" value="Genomic_DNA"/>
</dbReference>
<dbReference type="Ensembl" id="ENSPFOT00000023944.1">
    <property type="protein sequence ID" value="ENSPFOP00000026546.1"/>
    <property type="gene ID" value="ENSPFOG00000023657.1"/>
</dbReference>
<dbReference type="Proteomes" id="UP000028760">
    <property type="component" value="Unassembled WGS sequence"/>
</dbReference>
<sequence>QLLQKTCDTYRSDVKCFGERTGKAFGLQHPGKHTNVLSCFEDKLDLIKYFDLILD</sequence>
<protein>
    <submittedName>
        <fullName evidence="1">Uncharacterized protein</fullName>
    </submittedName>
</protein>
<organism evidence="1 2">
    <name type="scientific">Poecilia formosa</name>
    <name type="common">Amazon molly</name>
    <name type="synonym">Limia formosa</name>
    <dbReference type="NCBI Taxonomy" id="48698"/>
    <lineage>
        <taxon>Eukaryota</taxon>
        <taxon>Metazoa</taxon>
        <taxon>Chordata</taxon>
        <taxon>Craniata</taxon>
        <taxon>Vertebrata</taxon>
        <taxon>Euteleostomi</taxon>
        <taxon>Actinopterygii</taxon>
        <taxon>Neopterygii</taxon>
        <taxon>Teleostei</taxon>
        <taxon>Neoteleostei</taxon>
        <taxon>Acanthomorphata</taxon>
        <taxon>Ovalentaria</taxon>
        <taxon>Atherinomorphae</taxon>
        <taxon>Cyprinodontiformes</taxon>
        <taxon>Poeciliidae</taxon>
        <taxon>Poeciliinae</taxon>
        <taxon>Poecilia</taxon>
    </lineage>
</organism>
<accession>A0A096M555</accession>
<reference evidence="2" key="1">
    <citation type="submission" date="2013-10" db="EMBL/GenBank/DDBJ databases">
        <authorList>
            <person name="Schartl M."/>
            <person name="Warren W."/>
        </authorList>
    </citation>
    <scope>NUCLEOTIDE SEQUENCE [LARGE SCALE GENOMIC DNA]</scope>
    <source>
        <strain evidence="2">female</strain>
    </source>
</reference>
<evidence type="ECO:0000313" key="1">
    <source>
        <dbReference type="Ensembl" id="ENSPFOP00000026546.1"/>
    </source>
</evidence>
<keyword evidence="2" id="KW-1185">Reference proteome</keyword>